<keyword evidence="1" id="KW-0677">Repeat</keyword>
<sequence>MKIHRFISKFVVVAAMAAFFAGCAGQQVKSEQRFFWPPLPERPRLEWLGAYSNQNDFPKEGFAAFMEKIVGGEEGMSLTKPVDIYSDGKGKVFVADPGLQGVMVFDMKERQVAMLGGENASIQFTSPVAVTGDSKGLIYVSDSNKGRILIFDSDGTPRRVVDTKPHVTRNGSVALDEKRQRMLVVDTREHRLVVLDMQGNLITTIGKRGGGDGEFNFPVAVTLNHQGEIIVADAMNARIQIFDSDGKFLRKFGQRGDGPADFQIIKGVAVDSEDHIYVTEGKGHKLVIFGTNGEYLLTVGGLYSSITSGKQAPGGFVIPQGIYIDDKDFVYVVDQLNRRFQVFQYFSDAFLARNPIPGLRMEGEGLK</sequence>
<evidence type="ECO:0008006" key="6">
    <source>
        <dbReference type="Google" id="ProtNLM"/>
    </source>
</evidence>
<dbReference type="SUPFAM" id="SSF101898">
    <property type="entry name" value="NHL repeat"/>
    <property type="match status" value="1"/>
</dbReference>
<feature type="repeat" description="NHL" evidence="2">
    <location>
        <begin position="202"/>
        <end position="245"/>
    </location>
</feature>
<dbReference type="InterPro" id="IPR001258">
    <property type="entry name" value="NHL_repeat"/>
</dbReference>
<evidence type="ECO:0000256" key="3">
    <source>
        <dbReference type="SAM" id="SignalP"/>
    </source>
</evidence>
<feature type="signal peptide" evidence="3">
    <location>
        <begin position="1"/>
        <end position="24"/>
    </location>
</feature>
<evidence type="ECO:0000256" key="2">
    <source>
        <dbReference type="PROSITE-ProRule" id="PRU00504"/>
    </source>
</evidence>
<dbReference type="GO" id="GO:0043161">
    <property type="term" value="P:proteasome-mediated ubiquitin-dependent protein catabolic process"/>
    <property type="evidence" value="ECO:0007669"/>
    <property type="project" value="TreeGrafter"/>
</dbReference>
<comment type="caution">
    <text evidence="4">The sequence shown here is derived from an EMBL/GenBank/DDBJ whole genome shotgun (WGS) entry which is preliminary data.</text>
</comment>
<organism evidence="4 5">
    <name type="scientific">Geobacter hydrogenophilus</name>
    <dbReference type="NCBI Taxonomy" id="40983"/>
    <lineage>
        <taxon>Bacteria</taxon>
        <taxon>Pseudomonadati</taxon>
        <taxon>Thermodesulfobacteriota</taxon>
        <taxon>Desulfuromonadia</taxon>
        <taxon>Geobacterales</taxon>
        <taxon>Geobacteraceae</taxon>
        <taxon>Geobacter</taxon>
    </lineage>
</organism>
<keyword evidence="3" id="KW-0732">Signal</keyword>
<accession>A0A9W6FYY2</accession>
<dbReference type="GO" id="GO:0008270">
    <property type="term" value="F:zinc ion binding"/>
    <property type="evidence" value="ECO:0007669"/>
    <property type="project" value="UniProtKB-KW"/>
</dbReference>
<dbReference type="PROSITE" id="PS51257">
    <property type="entry name" value="PROKAR_LIPOPROTEIN"/>
    <property type="match status" value="1"/>
</dbReference>
<dbReference type="GO" id="GO:0061630">
    <property type="term" value="F:ubiquitin protein ligase activity"/>
    <property type="evidence" value="ECO:0007669"/>
    <property type="project" value="TreeGrafter"/>
</dbReference>
<dbReference type="PANTHER" id="PTHR24104">
    <property type="entry name" value="E3 UBIQUITIN-PROTEIN LIGASE NHLRC1-RELATED"/>
    <property type="match status" value="1"/>
</dbReference>
<feature type="repeat" description="NHL" evidence="2">
    <location>
        <begin position="249"/>
        <end position="292"/>
    </location>
</feature>
<dbReference type="EMBL" id="BSDS01000001">
    <property type="protein sequence ID" value="GLI37387.1"/>
    <property type="molecule type" value="Genomic_DNA"/>
</dbReference>
<dbReference type="Gene3D" id="2.120.10.30">
    <property type="entry name" value="TolB, C-terminal domain"/>
    <property type="match status" value="2"/>
</dbReference>
<dbReference type="PANTHER" id="PTHR24104:SF25">
    <property type="entry name" value="PROTEIN LIN-41"/>
    <property type="match status" value="1"/>
</dbReference>
<evidence type="ECO:0000313" key="4">
    <source>
        <dbReference type="EMBL" id="GLI37387.1"/>
    </source>
</evidence>
<dbReference type="RefSeq" id="WP_214186952.1">
    <property type="nucleotide sequence ID" value="NZ_BSDS01000001.1"/>
</dbReference>
<proteinExistence type="predicted"/>
<name>A0A9W6FYY2_9BACT</name>
<dbReference type="Pfam" id="PF17170">
    <property type="entry name" value="DUF5128"/>
    <property type="match status" value="1"/>
</dbReference>
<feature type="chain" id="PRO_5040988490" description="6-bladed beta-propeller" evidence="3">
    <location>
        <begin position="25"/>
        <end position="367"/>
    </location>
</feature>
<feature type="repeat" description="NHL" evidence="2">
    <location>
        <begin position="123"/>
        <end position="154"/>
    </location>
</feature>
<dbReference type="InterPro" id="IPR050952">
    <property type="entry name" value="TRIM-NHL_E3_ligases"/>
</dbReference>
<dbReference type="PROSITE" id="PS51125">
    <property type="entry name" value="NHL"/>
    <property type="match status" value="3"/>
</dbReference>
<dbReference type="InterPro" id="IPR011042">
    <property type="entry name" value="6-blade_b-propeller_TolB-like"/>
</dbReference>
<dbReference type="Proteomes" id="UP001144352">
    <property type="component" value="Unassembled WGS sequence"/>
</dbReference>
<reference evidence="4" key="1">
    <citation type="submission" date="2022-12" db="EMBL/GenBank/DDBJ databases">
        <title>Reference genome sequencing for broad-spectrum identification of bacterial and archaeal isolates by mass spectrometry.</title>
        <authorList>
            <person name="Sekiguchi Y."/>
            <person name="Tourlousse D.M."/>
        </authorList>
    </citation>
    <scope>NUCLEOTIDE SEQUENCE</scope>
    <source>
        <strain evidence="4">H2</strain>
    </source>
</reference>
<keyword evidence="5" id="KW-1185">Reference proteome</keyword>
<dbReference type="AlphaFoldDB" id="A0A9W6FYY2"/>
<evidence type="ECO:0000313" key="5">
    <source>
        <dbReference type="Proteomes" id="UP001144352"/>
    </source>
</evidence>
<evidence type="ECO:0000256" key="1">
    <source>
        <dbReference type="ARBA" id="ARBA00022737"/>
    </source>
</evidence>
<dbReference type="GO" id="GO:0000209">
    <property type="term" value="P:protein polyubiquitination"/>
    <property type="evidence" value="ECO:0007669"/>
    <property type="project" value="TreeGrafter"/>
</dbReference>
<gene>
    <name evidence="4" type="ORF">GHYDROH2_08880</name>
</gene>
<dbReference type="CDD" id="cd14962">
    <property type="entry name" value="NHL_like_6"/>
    <property type="match status" value="1"/>
</dbReference>
<protein>
    <recommendedName>
        <fullName evidence="6">6-bladed beta-propeller</fullName>
    </recommendedName>
</protein>